<dbReference type="PANTHER" id="PTHR11552">
    <property type="entry name" value="GLUCOSE-METHANOL-CHOLINE GMC OXIDOREDUCTASE"/>
    <property type="match status" value="1"/>
</dbReference>
<dbReference type="Proteomes" id="UP000653493">
    <property type="component" value="Unassembled WGS sequence"/>
</dbReference>
<comment type="similarity">
    <text evidence="2">Belongs to the GMC oxidoreductase family.</text>
</comment>
<dbReference type="InterPro" id="IPR000172">
    <property type="entry name" value="GMC_OxRdtase_N"/>
</dbReference>
<feature type="region of interest" description="Disordered" evidence="5">
    <location>
        <begin position="129"/>
        <end position="152"/>
    </location>
</feature>
<organism evidence="7 8">
    <name type="scientific">Streptomyces griseoviridis</name>
    <dbReference type="NCBI Taxonomy" id="45398"/>
    <lineage>
        <taxon>Bacteria</taxon>
        <taxon>Bacillati</taxon>
        <taxon>Actinomycetota</taxon>
        <taxon>Actinomycetes</taxon>
        <taxon>Kitasatosporales</taxon>
        <taxon>Streptomycetaceae</taxon>
        <taxon>Streptomyces</taxon>
    </lineage>
</organism>
<sequence>MNTYDFVVVGGGSAGSVLASRLSEHPDATVLLIEAGPAHGPERTTVPAAWRSLVGTDADWGHSTVPQTGLNGRTIAYPRGRLLGGSSGINAMMHLRGHRAAIDLWEKEGAEGWGFDDLLPYYRRTEHTEGRDTAVRGTDGPMRPRPAAPPHPAAQACFEAFRTRGFPVADDLNAPEAEGVTWTELTVVDGARQSAADAYLRPFLDRGNLTVVTEAVAQSLVFSGNRCTGVRYLRDGVPLIARADVEVILSAGAVGSPHLMMLSGLGPAAHLRGHGIDVVADLPGVGANLSDHPLGLAFFSAGRDMPTGQNNHIEVVGVTRTDPSLAYPDVQLFFMDVALALPGGQGYALGFSAIAPHSRGSVTLLSADPSVAPAIDPGLLSDERDLETMLTALLMARDINSAAPMDPWRGQEAIPGRSLDDPGRLRTFLRERGATTYFHPVGTCRMGSAETAVTDTRLRVHGVEGLRVVDASVMPSIPAANPNPTVLAVAERAAEMIRAQHG</sequence>
<keyword evidence="3" id="KW-0285">Flavoprotein</keyword>
<reference evidence="7" key="1">
    <citation type="journal article" date="2014" name="Int. J. Syst. Evol. Microbiol.">
        <title>Complete genome sequence of Corynebacterium casei LMG S-19264T (=DSM 44701T), isolated from a smear-ripened cheese.</title>
        <authorList>
            <consortium name="US DOE Joint Genome Institute (JGI-PGF)"/>
            <person name="Walter F."/>
            <person name="Albersmeier A."/>
            <person name="Kalinowski J."/>
            <person name="Ruckert C."/>
        </authorList>
    </citation>
    <scope>NUCLEOTIDE SEQUENCE</scope>
    <source>
        <strain evidence="7">JCM 4234</strain>
    </source>
</reference>
<evidence type="ECO:0000259" key="6">
    <source>
        <dbReference type="PROSITE" id="PS00624"/>
    </source>
</evidence>
<dbReference type="PIRSF" id="PIRSF000137">
    <property type="entry name" value="Alcohol_oxidase"/>
    <property type="match status" value="1"/>
</dbReference>
<proteinExistence type="inferred from homology"/>
<accession>A0A918LIA2</accession>
<dbReference type="Gene3D" id="3.30.560.10">
    <property type="entry name" value="Glucose Oxidase, domain 3"/>
    <property type="match status" value="1"/>
</dbReference>
<feature type="compositionally biased region" description="Pro residues" evidence="5">
    <location>
        <begin position="143"/>
        <end position="152"/>
    </location>
</feature>
<dbReference type="PANTHER" id="PTHR11552:SF147">
    <property type="entry name" value="CHOLINE DEHYDROGENASE, MITOCHONDRIAL"/>
    <property type="match status" value="1"/>
</dbReference>
<dbReference type="PROSITE" id="PS00624">
    <property type="entry name" value="GMC_OXRED_2"/>
    <property type="match status" value="1"/>
</dbReference>
<dbReference type="GO" id="GO:0016020">
    <property type="term" value="C:membrane"/>
    <property type="evidence" value="ECO:0007669"/>
    <property type="project" value="TreeGrafter"/>
</dbReference>
<protein>
    <submittedName>
        <fullName evidence="7">Choline dehydrogenase</fullName>
    </submittedName>
</protein>
<evidence type="ECO:0000256" key="5">
    <source>
        <dbReference type="SAM" id="MobiDB-lite"/>
    </source>
</evidence>
<comment type="caution">
    <text evidence="7">The sequence shown here is derived from an EMBL/GenBank/DDBJ whole genome shotgun (WGS) entry which is preliminary data.</text>
</comment>
<dbReference type="InterPro" id="IPR036188">
    <property type="entry name" value="FAD/NAD-bd_sf"/>
</dbReference>
<dbReference type="SUPFAM" id="SSF54373">
    <property type="entry name" value="FAD-linked reductases, C-terminal domain"/>
    <property type="match status" value="1"/>
</dbReference>
<comment type="cofactor">
    <cofactor evidence="1">
        <name>FAD</name>
        <dbReference type="ChEBI" id="CHEBI:57692"/>
    </cofactor>
</comment>
<dbReference type="GO" id="GO:0050660">
    <property type="term" value="F:flavin adenine dinucleotide binding"/>
    <property type="evidence" value="ECO:0007669"/>
    <property type="project" value="InterPro"/>
</dbReference>
<dbReference type="Pfam" id="PF00732">
    <property type="entry name" value="GMC_oxred_N"/>
    <property type="match status" value="1"/>
</dbReference>
<dbReference type="SUPFAM" id="SSF51905">
    <property type="entry name" value="FAD/NAD(P)-binding domain"/>
    <property type="match status" value="1"/>
</dbReference>
<evidence type="ECO:0000256" key="4">
    <source>
        <dbReference type="ARBA" id="ARBA00022827"/>
    </source>
</evidence>
<evidence type="ECO:0000256" key="3">
    <source>
        <dbReference type="ARBA" id="ARBA00022630"/>
    </source>
</evidence>
<dbReference type="GO" id="GO:0008812">
    <property type="term" value="F:choline dehydrogenase activity"/>
    <property type="evidence" value="ECO:0007669"/>
    <property type="project" value="TreeGrafter"/>
</dbReference>
<name>A0A918LIA2_STRGD</name>
<keyword evidence="4" id="KW-0274">FAD</keyword>
<dbReference type="GO" id="GO:0019285">
    <property type="term" value="P:glycine betaine biosynthetic process from choline"/>
    <property type="evidence" value="ECO:0007669"/>
    <property type="project" value="TreeGrafter"/>
</dbReference>
<dbReference type="Pfam" id="PF05199">
    <property type="entry name" value="GMC_oxred_C"/>
    <property type="match status" value="1"/>
</dbReference>
<dbReference type="AlphaFoldDB" id="A0A918LIA2"/>
<evidence type="ECO:0000256" key="2">
    <source>
        <dbReference type="ARBA" id="ARBA00010790"/>
    </source>
</evidence>
<gene>
    <name evidence="7" type="ORF">GCM10010238_50890</name>
</gene>
<dbReference type="EMBL" id="BMSL01000019">
    <property type="protein sequence ID" value="GGS55363.1"/>
    <property type="molecule type" value="Genomic_DNA"/>
</dbReference>
<evidence type="ECO:0000313" key="8">
    <source>
        <dbReference type="Proteomes" id="UP000653493"/>
    </source>
</evidence>
<keyword evidence="8" id="KW-1185">Reference proteome</keyword>
<feature type="domain" description="Glucose-methanol-choline oxidoreductase N-terminal" evidence="6">
    <location>
        <begin position="252"/>
        <end position="266"/>
    </location>
</feature>
<evidence type="ECO:0000313" key="7">
    <source>
        <dbReference type="EMBL" id="GGS55363.1"/>
    </source>
</evidence>
<dbReference type="InterPro" id="IPR007867">
    <property type="entry name" value="GMC_OxRtase_C"/>
</dbReference>
<dbReference type="InterPro" id="IPR012132">
    <property type="entry name" value="GMC_OxRdtase"/>
</dbReference>
<reference evidence="7" key="2">
    <citation type="submission" date="2020-09" db="EMBL/GenBank/DDBJ databases">
        <authorList>
            <person name="Sun Q."/>
            <person name="Ohkuma M."/>
        </authorList>
    </citation>
    <scope>NUCLEOTIDE SEQUENCE</scope>
    <source>
        <strain evidence="7">JCM 4234</strain>
    </source>
</reference>
<evidence type="ECO:0000256" key="1">
    <source>
        <dbReference type="ARBA" id="ARBA00001974"/>
    </source>
</evidence>
<dbReference type="Gene3D" id="3.50.50.60">
    <property type="entry name" value="FAD/NAD(P)-binding domain"/>
    <property type="match status" value="1"/>
</dbReference>